<dbReference type="Proteomes" id="UP000694865">
    <property type="component" value="Unplaced"/>
</dbReference>
<keyword evidence="20" id="KW-0755">Steroidogenesis</keyword>
<evidence type="ECO:0000256" key="21">
    <source>
        <dbReference type="ARBA" id="ARBA00030343"/>
    </source>
</evidence>
<protein>
    <recommendedName>
        <fullName evidence="6">Cholesterol side-chain cleavage enzyme, mitochondrial</fullName>
        <ecNumber evidence="5">1.14.15.6</ecNumber>
    </recommendedName>
    <alternativeName>
        <fullName evidence="21">CYPXIA1</fullName>
    </alternativeName>
    <alternativeName>
        <fullName evidence="23">Cholesterol desmolase</fullName>
    </alternativeName>
    <alternativeName>
        <fullName evidence="22">Cytochrome P450 11A1</fullName>
    </alternativeName>
    <alternativeName>
        <fullName evidence="24">Cytochrome P450(scc)</fullName>
    </alternativeName>
</protein>
<dbReference type="InterPro" id="IPR050479">
    <property type="entry name" value="CYP11_CYP27_families"/>
</dbReference>
<dbReference type="PRINTS" id="PR00463">
    <property type="entry name" value="EP450I"/>
</dbReference>
<keyword evidence="16" id="KW-0496">Mitochondrion</keyword>
<evidence type="ECO:0000256" key="15">
    <source>
        <dbReference type="ARBA" id="ARBA00023098"/>
    </source>
</evidence>
<evidence type="ECO:0000256" key="3">
    <source>
        <dbReference type="ARBA" id="ARBA00005108"/>
    </source>
</evidence>
<sequence>MSASRSFLPVLPASRRFVATVAAIVNNTPPSKTTKAGQNEVEQTPAIPAPPPQVKPFGAIPSPGFFGNLVAILRSGIRLSHLVDFERHQKFGPIVRVHMGDMVACQVSAPHLIEEVLRNEGKYPKRFEIIPWKEYREKRGLSYGLLTAEGEEWHRNRNILSKRMLRPKHVSSYTGILNDVSLDLVSRFRDIRDENQKIPKIDNELYKWAFESVCSVLFETRMGCLGNKVPADTQKFIAAITQMFVSQGWLFVLPLALHRNLKSKPYTRHMEAWDTIFDVATRLVQTKIKSIFKEDELGNNKDTNEEHEAEFLTYILSTQKLSLEEIIGNITEILLAGVDTTSNTMMWALYELVTNPDCLNRLVDEVDTVLKGKELTQEQLPQMKYMKCVIKETLRKYPVLTASARVLEKDIVLSGFHIPKHTVIGTMYYVMGRDPKLFDDPKSFRPERWLRSPNNNLPDGFSSIPFGFGPRMCIGNESHCSMYLIICVTILQNFHIEAFSHERLQGCFRGVLTPESPIPVRFIDRS</sequence>
<keyword evidence="9 25" id="KW-0479">Metal-binding</keyword>
<evidence type="ECO:0000256" key="8">
    <source>
        <dbReference type="ARBA" id="ARBA00022617"/>
    </source>
</evidence>
<dbReference type="InterPro" id="IPR017972">
    <property type="entry name" value="Cyt_P450_CS"/>
</dbReference>
<dbReference type="GeneID" id="100374168"/>
<evidence type="ECO:0000256" key="5">
    <source>
        <dbReference type="ARBA" id="ARBA00012764"/>
    </source>
</evidence>
<dbReference type="PANTHER" id="PTHR24279:SF3">
    <property type="entry name" value="CHOLESTEROL SIDE-CHAIN CLEAVAGE ENZYME, MITOCHONDRIAL"/>
    <property type="match status" value="1"/>
</dbReference>
<evidence type="ECO:0000313" key="26">
    <source>
        <dbReference type="Proteomes" id="UP000694865"/>
    </source>
</evidence>
<evidence type="ECO:0000256" key="14">
    <source>
        <dbReference type="ARBA" id="ARBA00023033"/>
    </source>
</evidence>
<evidence type="ECO:0000256" key="2">
    <source>
        <dbReference type="ARBA" id="ARBA00004637"/>
    </source>
</evidence>
<accession>A0ABM0GPW6</accession>
<evidence type="ECO:0000256" key="23">
    <source>
        <dbReference type="ARBA" id="ARBA00033274"/>
    </source>
</evidence>
<keyword evidence="18" id="KW-1207">Sterol metabolism</keyword>
<keyword evidence="15" id="KW-0443">Lipid metabolism</keyword>
<comment type="similarity">
    <text evidence="4 25">Belongs to the cytochrome P450 family.</text>
</comment>
<keyword evidence="7" id="KW-0153">Cholesterol metabolism</keyword>
<dbReference type="PROSITE" id="PS00086">
    <property type="entry name" value="CYTOCHROME_P450"/>
    <property type="match status" value="1"/>
</dbReference>
<evidence type="ECO:0000256" key="7">
    <source>
        <dbReference type="ARBA" id="ARBA00022548"/>
    </source>
</evidence>
<evidence type="ECO:0000256" key="10">
    <source>
        <dbReference type="ARBA" id="ARBA00022792"/>
    </source>
</evidence>
<evidence type="ECO:0000256" key="19">
    <source>
        <dbReference type="ARBA" id="ARBA00023221"/>
    </source>
</evidence>
<comment type="cofactor">
    <cofactor evidence="1">
        <name>heme</name>
        <dbReference type="ChEBI" id="CHEBI:30413"/>
    </cofactor>
</comment>
<dbReference type="CDD" id="cd11054">
    <property type="entry name" value="CYP24A1-like"/>
    <property type="match status" value="1"/>
</dbReference>
<evidence type="ECO:0000256" key="11">
    <source>
        <dbReference type="ARBA" id="ARBA00022946"/>
    </source>
</evidence>
<dbReference type="Pfam" id="PF00067">
    <property type="entry name" value="p450"/>
    <property type="match status" value="1"/>
</dbReference>
<keyword evidence="13 25" id="KW-0408">Iron</keyword>
<evidence type="ECO:0000256" key="6">
    <source>
        <dbReference type="ARBA" id="ARBA00019844"/>
    </source>
</evidence>
<keyword evidence="26" id="KW-1185">Reference proteome</keyword>
<gene>
    <name evidence="27" type="primary">LOC100374168</name>
</gene>
<dbReference type="Gene3D" id="1.10.630.10">
    <property type="entry name" value="Cytochrome P450"/>
    <property type="match status" value="1"/>
</dbReference>
<keyword evidence="8 25" id="KW-0349">Heme</keyword>
<comment type="pathway">
    <text evidence="3">Lipid metabolism; C21-steroid hormone metabolism.</text>
</comment>
<comment type="subcellular location">
    <subcellularLocation>
        <location evidence="2">Mitochondrion inner membrane</location>
        <topology evidence="2">Peripheral membrane protein</topology>
    </subcellularLocation>
</comment>
<organism evidence="26 27">
    <name type="scientific">Saccoglossus kowalevskii</name>
    <name type="common">Acorn worm</name>
    <dbReference type="NCBI Taxonomy" id="10224"/>
    <lineage>
        <taxon>Eukaryota</taxon>
        <taxon>Metazoa</taxon>
        <taxon>Hemichordata</taxon>
        <taxon>Enteropneusta</taxon>
        <taxon>Harrimaniidae</taxon>
        <taxon>Saccoglossus</taxon>
    </lineage>
</organism>
<evidence type="ECO:0000256" key="22">
    <source>
        <dbReference type="ARBA" id="ARBA00032666"/>
    </source>
</evidence>
<keyword evidence="12 25" id="KW-0560">Oxidoreductase</keyword>
<evidence type="ECO:0000256" key="9">
    <source>
        <dbReference type="ARBA" id="ARBA00022723"/>
    </source>
</evidence>
<evidence type="ECO:0000256" key="12">
    <source>
        <dbReference type="ARBA" id="ARBA00023002"/>
    </source>
</evidence>
<dbReference type="RefSeq" id="XP_002734711.1">
    <property type="nucleotide sequence ID" value="XM_002734665.1"/>
</dbReference>
<dbReference type="InterPro" id="IPR002401">
    <property type="entry name" value="Cyt_P450_E_grp-I"/>
</dbReference>
<keyword evidence="14 25" id="KW-0503">Monooxygenase</keyword>
<keyword evidence="11" id="KW-0809">Transit peptide</keyword>
<evidence type="ECO:0000256" key="25">
    <source>
        <dbReference type="RuleBase" id="RU000461"/>
    </source>
</evidence>
<evidence type="ECO:0000256" key="17">
    <source>
        <dbReference type="ARBA" id="ARBA00023136"/>
    </source>
</evidence>
<dbReference type="PRINTS" id="PR00385">
    <property type="entry name" value="P450"/>
</dbReference>
<evidence type="ECO:0000256" key="16">
    <source>
        <dbReference type="ARBA" id="ARBA00023128"/>
    </source>
</evidence>
<dbReference type="InterPro" id="IPR036396">
    <property type="entry name" value="Cyt_P450_sf"/>
</dbReference>
<evidence type="ECO:0000313" key="27">
    <source>
        <dbReference type="RefSeq" id="XP_002734711.1"/>
    </source>
</evidence>
<evidence type="ECO:0000256" key="4">
    <source>
        <dbReference type="ARBA" id="ARBA00010617"/>
    </source>
</evidence>
<keyword evidence="19" id="KW-0753">Steroid metabolism</keyword>
<evidence type="ECO:0000256" key="20">
    <source>
        <dbReference type="ARBA" id="ARBA00023250"/>
    </source>
</evidence>
<keyword evidence="17" id="KW-0472">Membrane</keyword>
<evidence type="ECO:0000256" key="18">
    <source>
        <dbReference type="ARBA" id="ARBA00023166"/>
    </source>
</evidence>
<reference evidence="27" key="1">
    <citation type="submission" date="2025-08" db="UniProtKB">
        <authorList>
            <consortium name="RefSeq"/>
        </authorList>
    </citation>
    <scope>IDENTIFICATION</scope>
    <source>
        <tissue evidence="27">Testes</tissue>
    </source>
</reference>
<proteinExistence type="inferred from homology"/>
<name>A0ABM0GPW6_SACKO</name>
<evidence type="ECO:0000256" key="13">
    <source>
        <dbReference type="ARBA" id="ARBA00023004"/>
    </source>
</evidence>
<dbReference type="SUPFAM" id="SSF48264">
    <property type="entry name" value="Cytochrome P450"/>
    <property type="match status" value="1"/>
</dbReference>
<keyword evidence="10" id="KW-0999">Mitochondrion inner membrane</keyword>
<evidence type="ECO:0000256" key="1">
    <source>
        <dbReference type="ARBA" id="ARBA00001971"/>
    </source>
</evidence>
<dbReference type="EC" id="1.14.15.6" evidence="5"/>
<dbReference type="PANTHER" id="PTHR24279">
    <property type="entry name" value="CYTOCHROME P450"/>
    <property type="match status" value="1"/>
</dbReference>
<dbReference type="InterPro" id="IPR001128">
    <property type="entry name" value="Cyt_P450"/>
</dbReference>
<evidence type="ECO:0000256" key="24">
    <source>
        <dbReference type="ARBA" id="ARBA00033394"/>
    </source>
</evidence>